<dbReference type="AlphaFoldDB" id="A0A4U8SFF5"/>
<comment type="caution">
    <text evidence="2">The sequence shown here is derived from an EMBL/GenBank/DDBJ whole genome shotgun (WGS) entry which is preliminary data.</text>
</comment>
<proteinExistence type="predicted"/>
<keyword evidence="1" id="KW-1133">Transmembrane helix</keyword>
<dbReference type="OrthoDB" id="9910393at2"/>
<evidence type="ECO:0000256" key="1">
    <source>
        <dbReference type="SAM" id="Phobius"/>
    </source>
</evidence>
<evidence type="ECO:0000313" key="3">
    <source>
        <dbReference type="Proteomes" id="UP000029878"/>
    </source>
</evidence>
<sequence>MKITFYAKLYALPISIICIGFLAYYFVFDSLNQYQQHVITITQPETPRNNDTTDEKARIREELEKIKQSSNVDFIHSTLSQNLNRMSAYANIEFDDTKTIAQTELKQKPDNTTRNHSTIEIKKPNSIEYVPYRQIHTHELPNAFITNPNAATNIKLNSTNNPFDVKTIQITQEDKKSRWVIPTTKEARIYHAPDIQTKVVAINKNGMRMQVIGINKSWVHVRYAIRKEIIDGYIPMKNIRFVQPINQ</sequence>
<dbReference type="RefSeq" id="WP_034347498.1">
    <property type="nucleotide sequence ID" value="NZ_FZNG01000002.1"/>
</dbReference>
<keyword evidence="1" id="KW-0812">Transmembrane</keyword>
<accession>A0A4U8SFF5</accession>
<organism evidence="2 3">
    <name type="scientific">Helicobacter trogontum</name>
    <dbReference type="NCBI Taxonomy" id="50960"/>
    <lineage>
        <taxon>Bacteria</taxon>
        <taxon>Pseudomonadati</taxon>
        <taxon>Campylobacterota</taxon>
        <taxon>Epsilonproteobacteria</taxon>
        <taxon>Campylobacterales</taxon>
        <taxon>Helicobacteraceae</taxon>
        <taxon>Helicobacter</taxon>
    </lineage>
</organism>
<protein>
    <recommendedName>
        <fullName evidence="4">SH3 domain-containing protein</fullName>
    </recommendedName>
</protein>
<name>A0A4U8SFF5_9HELI</name>
<reference evidence="2 3" key="1">
    <citation type="journal article" date="2014" name="Genome Announc.">
        <title>Draft genome sequences of eight enterohepatic helicobacter species isolated from both laboratory and wild rodents.</title>
        <authorList>
            <person name="Sheh A."/>
            <person name="Shen Z."/>
            <person name="Fox J.G."/>
        </authorList>
    </citation>
    <scope>NUCLEOTIDE SEQUENCE [LARGE SCALE GENOMIC DNA]</scope>
    <source>
        <strain evidence="2 3">ATCC 700114</strain>
    </source>
</reference>
<gene>
    <name evidence="2" type="ORF">LS81_000955</name>
</gene>
<keyword evidence="1" id="KW-0472">Membrane</keyword>
<evidence type="ECO:0000313" key="2">
    <source>
        <dbReference type="EMBL" id="TLD84956.1"/>
    </source>
</evidence>
<evidence type="ECO:0008006" key="4">
    <source>
        <dbReference type="Google" id="ProtNLM"/>
    </source>
</evidence>
<dbReference type="Proteomes" id="UP000029878">
    <property type="component" value="Unassembled WGS sequence"/>
</dbReference>
<dbReference type="EMBL" id="JRPL02000001">
    <property type="protein sequence ID" value="TLD84956.1"/>
    <property type="molecule type" value="Genomic_DNA"/>
</dbReference>
<feature type="transmembrane region" description="Helical" evidence="1">
    <location>
        <begin position="9"/>
        <end position="28"/>
    </location>
</feature>